<protein>
    <submittedName>
        <fullName evidence="1">Uncharacterized protein</fullName>
    </submittedName>
</protein>
<organism evidence="1">
    <name type="scientific">uncultured bacterium</name>
    <name type="common">gcode 4</name>
    <dbReference type="NCBI Taxonomy" id="1234023"/>
    <lineage>
        <taxon>Bacteria</taxon>
        <taxon>environmental samples</taxon>
    </lineage>
</organism>
<gene>
    <name evidence="1" type="ORF">ACD_3C00099G0004</name>
</gene>
<reference evidence="1" key="1">
    <citation type="journal article" date="2012" name="Science">
        <title>Fermentation, hydrogen, and sulfur metabolism in multiple uncultivated bacterial phyla.</title>
        <authorList>
            <person name="Wrighton K.C."/>
            <person name="Thomas B.C."/>
            <person name="Sharon I."/>
            <person name="Miller C.S."/>
            <person name="Castelle C.J."/>
            <person name="VerBerkmoes N.C."/>
            <person name="Wilkins M.J."/>
            <person name="Hettich R.L."/>
            <person name="Lipton M.S."/>
            <person name="Williams K.H."/>
            <person name="Long P.E."/>
            <person name="Banfield J.F."/>
        </authorList>
    </citation>
    <scope>NUCLEOTIDE SEQUENCE [LARGE SCALE GENOMIC DNA]</scope>
</reference>
<accession>K2GXJ0</accession>
<dbReference type="AlphaFoldDB" id="K2GXJ0"/>
<dbReference type="EMBL" id="AMFJ01000373">
    <property type="protein sequence ID" value="EKE28115.1"/>
    <property type="molecule type" value="Genomic_DNA"/>
</dbReference>
<proteinExistence type="predicted"/>
<evidence type="ECO:0000313" key="1">
    <source>
        <dbReference type="EMBL" id="EKE28115.1"/>
    </source>
</evidence>
<comment type="caution">
    <text evidence="1">The sequence shown here is derived from an EMBL/GenBank/DDBJ whole genome shotgun (WGS) entry which is preliminary data.</text>
</comment>
<sequence length="355" mass="43716">MPIWPWWEIHSSEEYHDNTNETKNDKYLKDEYLTKFSLNKELETLLRQWKITEWSYHYMKMKIDEWGESNYRELHGFIKRNSVDKKNKPKQYKNSITLAKKEAKDKSEKWYWIELEEVQNMKTFSDIQKIADKLYINSKKLNFWWWKWKQSMLELYYDAFQDWISKICEEYIKNHKWNWYFISRPEWLMFHDTITKKEILIIPKDKLHFNPIDLIISWKESCMRTWWMLGNDSKRASRDVLEIAIGTDKENLRRIKIIDEELSKNPSAKRKEYLLLQKKDALMHKAKINFLESWKKDVPRLVSDFKEILELIRINKMPKFHFYELDNEFQNHQIPQLNILFSDAPKNPQKNILKK</sequence>
<name>K2GXJ0_9BACT</name>